<feature type="non-terminal residue" evidence="3">
    <location>
        <position position="786"/>
    </location>
</feature>
<sequence>MKLLQCIMLFALLASFSQLHAARISDITNTKHNLSMGSGGVEAQSESQICVFCHTPHGANTQPQAPLWNRKLEGDTGYSATYAMYDSSSMDASALAGGPPAAPTNASKLCLSCHDGVIAIGAVNVSNGVANPNLAMNNTAGDGTMPVGDGENSGYTRNLGTDLTNDHPISITYDSTLVAADGELVDPLISLHVGVRGPGVRPLIPLIPDPLDGNTPKLECISCHDPHVRDDTGADIKFLRLNRFQTNNDPVGQGGDPQLVNFNENNDIICLACHNKAGWVESAHANELVANEQYTNAAAAIRDFPSGIQVWQAACLNCHDTHTVAGSRRLLREGTDSTNSPKTGGSSEIQETCYQCHSNDGTTGGVATLTSQGDNTQVPNIKSDFQLSRFMPITSIDQRVSEEVHDIGTANSGTLGQLGKDFIESPLLLGKGNLSNRHVECTDCHNPHRVTKNRLASDDPANPAAAGTHDHNTGAHDNLISGVLRGSWGVEPVYANSEFTQIPINFNVKRGLPPNGVSMSGDPNTYGYVTREYQICLKCHSNYAYDDVSGIAGHNYAGRPALGVAGGSTPSGTNNMTIYTNQSMEFQVPIGHEGEGTSPTPTGAEWSGAYTCSTAGGGGMMGGATPGTCDARTNNHRGWHPVMRPTGRSAATRGMVSSAIFESPFDAAVGTQTMYCTDCHGSATTAIGTSRPGDTEDDKPWGPHGSSNNFLLQGEWNTSTGSGQAPGLCFKCHSFNDYSCDETTGGGGGWGGHGGGMHGGGSCGAAGTYEDSGFSNKNLNISNNNN</sequence>
<proteinExistence type="predicted"/>
<dbReference type="EMBL" id="UOFP01000039">
    <property type="protein sequence ID" value="VAW84296.1"/>
    <property type="molecule type" value="Genomic_DNA"/>
</dbReference>
<protein>
    <submittedName>
        <fullName evidence="3">Cytochrome c family protein</fullName>
    </submittedName>
</protein>
<dbReference type="SUPFAM" id="SSF48695">
    <property type="entry name" value="Multiheme cytochromes"/>
    <property type="match status" value="3"/>
</dbReference>
<organism evidence="3">
    <name type="scientific">hydrothermal vent metagenome</name>
    <dbReference type="NCBI Taxonomy" id="652676"/>
    <lineage>
        <taxon>unclassified sequences</taxon>
        <taxon>metagenomes</taxon>
        <taxon>ecological metagenomes</taxon>
    </lineage>
</organism>
<dbReference type="GO" id="GO:0016491">
    <property type="term" value="F:oxidoreductase activity"/>
    <property type="evidence" value="ECO:0007669"/>
    <property type="project" value="TreeGrafter"/>
</dbReference>
<dbReference type="Gene3D" id="1.10.1130.10">
    <property type="entry name" value="Flavocytochrome C3, Chain A"/>
    <property type="match status" value="1"/>
</dbReference>
<evidence type="ECO:0000256" key="1">
    <source>
        <dbReference type="ARBA" id="ARBA00022729"/>
    </source>
</evidence>
<gene>
    <name evidence="3" type="ORF">MNBD_GAMMA18-2124</name>
</gene>
<keyword evidence="1" id="KW-0732">Signal</keyword>
<dbReference type="AlphaFoldDB" id="A0A3B0ZUH1"/>
<evidence type="ECO:0000313" key="3">
    <source>
        <dbReference type="EMBL" id="VAW84296.1"/>
    </source>
</evidence>
<dbReference type="InterPro" id="IPR051829">
    <property type="entry name" value="Multiheme_Cytochr_ET"/>
</dbReference>
<reference evidence="3" key="1">
    <citation type="submission" date="2018-06" db="EMBL/GenBank/DDBJ databases">
        <authorList>
            <person name="Zhirakovskaya E."/>
        </authorList>
    </citation>
    <scope>NUCLEOTIDE SEQUENCE</scope>
</reference>
<feature type="region of interest" description="Disordered" evidence="2">
    <location>
        <begin position="686"/>
        <end position="706"/>
    </location>
</feature>
<name>A0A3B0ZUH1_9ZZZZ</name>
<feature type="region of interest" description="Disordered" evidence="2">
    <location>
        <begin position="451"/>
        <end position="474"/>
    </location>
</feature>
<dbReference type="PANTHER" id="PTHR35038">
    <property type="entry name" value="DISSIMILATORY SULFITE REDUCTASE SIRA"/>
    <property type="match status" value="1"/>
</dbReference>
<dbReference type="PANTHER" id="PTHR35038:SF6">
    <property type="entry name" value="SURFACE LOCALIZED DECAHEME CYTOCHROME C LIPOPROTEIN"/>
    <property type="match status" value="1"/>
</dbReference>
<dbReference type="InterPro" id="IPR036280">
    <property type="entry name" value="Multihaem_cyt_sf"/>
</dbReference>
<accession>A0A3B0ZUH1</accession>
<evidence type="ECO:0000256" key="2">
    <source>
        <dbReference type="SAM" id="MobiDB-lite"/>
    </source>
</evidence>